<organism evidence="2 3">
    <name type="scientific">Trichosporon asahii var. asahii (strain CBS 8904)</name>
    <name type="common">Yeast</name>
    <dbReference type="NCBI Taxonomy" id="1220162"/>
    <lineage>
        <taxon>Eukaryota</taxon>
        <taxon>Fungi</taxon>
        <taxon>Dikarya</taxon>
        <taxon>Basidiomycota</taxon>
        <taxon>Agaricomycotina</taxon>
        <taxon>Tremellomycetes</taxon>
        <taxon>Trichosporonales</taxon>
        <taxon>Trichosporonaceae</taxon>
        <taxon>Trichosporon</taxon>
    </lineage>
</organism>
<feature type="region of interest" description="Disordered" evidence="1">
    <location>
        <begin position="121"/>
        <end position="141"/>
    </location>
</feature>
<comment type="caution">
    <text evidence="2">The sequence shown here is derived from an EMBL/GenBank/DDBJ whole genome shotgun (WGS) entry which is preliminary data.</text>
</comment>
<accession>K1WQQ5</accession>
<reference evidence="2 3" key="1">
    <citation type="journal article" date="2012" name="Eukaryot. Cell">
        <title>Genome sequence of the Trichosporon asahii environmental strain CBS 8904.</title>
        <authorList>
            <person name="Yang R.Y."/>
            <person name="Li H.T."/>
            <person name="Zhu H."/>
            <person name="Zhou G.P."/>
            <person name="Wang M."/>
            <person name="Wang L."/>
        </authorList>
    </citation>
    <scope>NUCLEOTIDE SEQUENCE [LARGE SCALE GENOMIC DNA]</scope>
    <source>
        <strain evidence="2 3">CBS 8904</strain>
    </source>
</reference>
<dbReference type="HOGENOM" id="CLU_392864_0_0_1"/>
<dbReference type="InParanoid" id="K1WQQ5"/>
<dbReference type="AlphaFoldDB" id="K1WQQ5"/>
<feature type="compositionally biased region" description="Low complexity" evidence="1">
    <location>
        <begin position="293"/>
        <end position="307"/>
    </location>
</feature>
<feature type="compositionally biased region" description="Low complexity" evidence="1">
    <location>
        <begin position="121"/>
        <end position="132"/>
    </location>
</feature>
<sequence>MQLSISIFLNSYECGRQAVRAFAVVWQLTDRSSLVAWTTNTRPSPYDPTSNEDKDSITRHAMHARERGMLLSAPSFDGVLCSTPHASMGCFRLHEHVASSTMAIIVLPLKANYTTSLSLISSPTSTTPSTPSVNMSELSEISGDPRHEDFCLAYGHVDEFYSESEDDQELLGKRARPRGSLSPPQASEATRPPQKRWDSTTPLRAVAHTAPLSSGYSSFSSFPPSSGGPLSSPFFSPSAVTPPTTTAPPPPSTPRKGPAQRPRPPSRPSSPSQSRLDKRAADNADSVAVEQGSSSPVSSPRRTPILTRLRRLPRTLLALINKDKVGKDGEGDERKGKDRDDDETWFEDSDPIETTIGRGHAGAVAKARRELLDIYNALVTGSKVFGARDLIGTSLRVTRNADVLDHIADTLLPPSPPPPEYLLLPVPPAVLRHAQWPADGNLVAKVSDPATEDLELSEFNPDTILVTLSTTEGLVLGEYGLRELGSPDDEEHWQAFVCDLQHMSYMLQAAYDLPLLRRRRGPAWQARAPPRSPLRQARMAASAPVQPPPLRRLYLVWALQPASLLLPASDWSAPSCSAPDVSTIQLLSIVPGHLRAPPINVTSPTPPPAALEVHLPRNLSKRAMEQHALILSQLRSGFRFDLTKAYAFVTRVTDADDSTNYVEVTLPAPRVLVAKIGSSTTPVLVKVNKPLPVLPVVGWPPS</sequence>
<name>K1WQQ5_TRIAC</name>
<gene>
    <name evidence="2" type="ORF">A1Q2_02308</name>
</gene>
<proteinExistence type="predicted"/>
<evidence type="ECO:0000313" key="3">
    <source>
        <dbReference type="Proteomes" id="UP000006757"/>
    </source>
</evidence>
<feature type="region of interest" description="Disordered" evidence="1">
    <location>
        <begin position="323"/>
        <end position="353"/>
    </location>
</feature>
<dbReference type="EMBL" id="AMBO01000254">
    <property type="protein sequence ID" value="EKD03389.1"/>
    <property type="molecule type" value="Genomic_DNA"/>
</dbReference>
<feature type="region of interest" description="Disordered" evidence="1">
    <location>
        <begin position="175"/>
        <end position="199"/>
    </location>
</feature>
<feature type="compositionally biased region" description="Low complexity" evidence="1">
    <location>
        <begin position="215"/>
        <end position="244"/>
    </location>
</feature>
<feature type="compositionally biased region" description="Basic and acidic residues" evidence="1">
    <location>
        <begin position="323"/>
        <end position="339"/>
    </location>
</feature>
<evidence type="ECO:0000313" key="2">
    <source>
        <dbReference type="EMBL" id="EKD03389.1"/>
    </source>
</evidence>
<protein>
    <submittedName>
        <fullName evidence="2">Uncharacterized protein</fullName>
    </submittedName>
</protein>
<feature type="compositionally biased region" description="Acidic residues" evidence="1">
    <location>
        <begin position="340"/>
        <end position="351"/>
    </location>
</feature>
<evidence type="ECO:0000256" key="1">
    <source>
        <dbReference type="SAM" id="MobiDB-lite"/>
    </source>
</evidence>
<dbReference type="Proteomes" id="UP000006757">
    <property type="component" value="Unassembled WGS sequence"/>
</dbReference>
<keyword evidence="3" id="KW-1185">Reference proteome</keyword>
<feature type="region of interest" description="Disordered" evidence="1">
    <location>
        <begin position="215"/>
        <end position="308"/>
    </location>
</feature>